<dbReference type="PATRIC" id="fig|1121326.3.peg.3951"/>
<dbReference type="EMBL" id="LWAE01000004">
    <property type="protein sequence ID" value="KZL90993.1"/>
    <property type="molecule type" value="Genomic_DNA"/>
</dbReference>
<accession>A0A162SAR8</accession>
<proteinExistence type="predicted"/>
<organism evidence="1 2">
    <name type="scientific">Clostridium magnum DSM 2767</name>
    <dbReference type="NCBI Taxonomy" id="1121326"/>
    <lineage>
        <taxon>Bacteria</taxon>
        <taxon>Bacillati</taxon>
        <taxon>Bacillota</taxon>
        <taxon>Clostridia</taxon>
        <taxon>Eubacteriales</taxon>
        <taxon>Clostridiaceae</taxon>
        <taxon>Clostridium</taxon>
    </lineage>
</organism>
<protein>
    <submittedName>
        <fullName evidence="1">Uncharacterized protein</fullName>
    </submittedName>
</protein>
<gene>
    <name evidence="1" type="ORF">CLMAG_39040</name>
</gene>
<reference evidence="1 2" key="1">
    <citation type="submission" date="2016-04" db="EMBL/GenBank/DDBJ databases">
        <title>Genome sequence of Clostridium magnum DSM 2767.</title>
        <authorList>
            <person name="Poehlein A."/>
            <person name="Uhlig R."/>
            <person name="Fischer R."/>
            <person name="Bahl H."/>
            <person name="Daniel R."/>
        </authorList>
    </citation>
    <scope>NUCLEOTIDE SEQUENCE [LARGE SCALE GENOMIC DNA]</scope>
    <source>
        <strain evidence="1 2">DSM 2767</strain>
    </source>
</reference>
<sequence>MIFFSKNKLKVRNESTKKCTKFCIEYYNLKEYSNFKIQLLKEMLKLSNDMSLMIVDTTLSYNQTQIDKENSVAQLTNLLDSLDIKYRKMIIKPTENKSGLAAMIKLNNNKKNKDYIVGLVVSEKELENLESILKCYNVHYYIDPIGLNKDNLLEEVETYYYDEDELQLKFKHSIFDCTSIKNMAISSKIENEQLINNIINNIKKDFQ</sequence>
<comment type="caution">
    <text evidence="1">The sequence shown here is derived from an EMBL/GenBank/DDBJ whole genome shotgun (WGS) entry which is preliminary data.</text>
</comment>
<dbReference type="AlphaFoldDB" id="A0A162SAR8"/>
<evidence type="ECO:0000313" key="1">
    <source>
        <dbReference type="EMBL" id="KZL90993.1"/>
    </source>
</evidence>
<dbReference type="RefSeq" id="WP_066626113.1">
    <property type="nucleotide sequence ID" value="NZ_FQXL01000032.1"/>
</dbReference>
<dbReference type="Proteomes" id="UP000076603">
    <property type="component" value="Unassembled WGS sequence"/>
</dbReference>
<keyword evidence="2" id="KW-1185">Reference proteome</keyword>
<evidence type="ECO:0000313" key="2">
    <source>
        <dbReference type="Proteomes" id="UP000076603"/>
    </source>
</evidence>
<name>A0A162SAR8_9CLOT</name>